<dbReference type="GO" id="GO:0016740">
    <property type="term" value="F:transferase activity"/>
    <property type="evidence" value="ECO:0007669"/>
    <property type="project" value="UniProtKB-KW"/>
</dbReference>
<dbReference type="AlphaFoldDB" id="A0A6M0K3X5"/>
<dbReference type="Proteomes" id="UP000483379">
    <property type="component" value="Unassembled WGS sequence"/>
</dbReference>
<gene>
    <name evidence="5" type="ORF">G3446_19005</name>
</gene>
<keyword evidence="4" id="KW-0865">Zymogen</keyword>
<reference evidence="5 6" key="1">
    <citation type="submission" date="2020-02" db="EMBL/GenBank/DDBJ databases">
        <title>Genome sequences of Thiorhodococcus mannitoliphagus and Thiorhodococcus minor, purple sulfur photosynthetic bacteria in the gammaproteobacterial family, Chromatiaceae.</title>
        <authorList>
            <person name="Aviles F.A."/>
            <person name="Meyer T.E."/>
            <person name="Kyndt J.A."/>
        </authorList>
    </citation>
    <scope>NUCLEOTIDE SEQUENCE [LARGE SCALE GENOMIC DNA]</scope>
    <source>
        <strain evidence="5 6">DSM 11518</strain>
    </source>
</reference>
<comment type="caution">
    <text evidence="5">The sequence shown here is derived from an EMBL/GenBank/DDBJ whole genome shotgun (WGS) entry which is preliminary data.</text>
</comment>
<dbReference type="RefSeq" id="WP_164454414.1">
    <property type="nucleotide sequence ID" value="NZ_JAAIJQ010000068.1"/>
</dbReference>
<dbReference type="Gene3D" id="1.10.246.130">
    <property type="match status" value="1"/>
</dbReference>
<proteinExistence type="inferred from homology"/>
<evidence type="ECO:0000256" key="2">
    <source>
        <dbReference type="ARBA" id="ARBA00022679"/>
    </source>
</evidence>
<keyword evidence="3" id="KW-0378">Hydrolase</keyword>
<keyword evidence="6" id="KW-1185">Reference proteome</keyword>
<evidence type="ECO:0000256" key="1">
    <source>
        <dbReference type="ARBA" id="ARBA00009381"/>
    </source>
</evidence>
<dbReference type="GO" id="GO:0016787">
    <property type="term" value="F:hydrolase activity"/>
    <property type="evidence" value="ECO:0007669"/>
    <property type="project" value="UniProtKB-KW"/>
</dbReference>
<sequence length="515" mass="54373">MTLGSVAAGHPLTADAAAEALRAGGNAFDAAVAALCAACVAEPVLASLGGGGFLLARPAGGAPEVFDFFAQTPRQRRPAAETDFRPIVADFGDAAQEFHIGLGATATPGAVAGVFAIHAALCRLPIADLFAPARDMARQGLAMTAFQHGINRIVEPILRASTQALALFADPDHPDRLAPVGTRMRMPDLDYALGVLASDGPDVFYRGDWAHRLTRDCAERGGQLRLEDLASYAVVRRPALSRRYRGAVVHTNPPPSQGGSLIAFTLALLQQVDPSAWGQGSAEHLDALASAQELTQRLRRDGAFEHADWAAALEPETLDRFTALMREAAVFTRGTTQISVADAEGNLASLTLSNGEGCGYVLPGTGIMLNNMLGEEDVNPQGFHRWPRDRRISSMMAPTLVALPEGCWVVTGSSGSNRIRSAILQVITNLVDFGLDVERAVAAPRLHFEGDLLNLEPPLAAETLAQLAGRWPSIKTWSQKSVFFGGAHTVLMDARGCASGAGDPRRGGVAIEVSA</sequence>
<dbReference type="InterPro" id="IPR043138">
    <property type="entry name" value="GGT_lsub"/>
</dbReference>
<dbReference type="PANTHER" id="PTHR43199">
    <property type="entry name" value="GLUTATHIONE HYDROLASE"/>
    <property type="match status" value="1"/>
</dbReference>
<comment type="similarity">
    <text evidence="1">Belongs to the gamma-glutamyltransferase family.</text>
</comment>
<name>A0A6M0K3X5_9GAMM</name>
<accession>A0A6M0K3X5</accession>
<dbReference type="Gene3D" id="3.60.20.40">
    <property type="match status" value="1"/>
</dbReference>
<dbReference type="SUPFAM" id="SSF56235">
    <property type="entry name" value="N-terminal nucleophile aminohydrolases (Ntn hydrolases)"/>
    <property type="match status" value="1"/>
</dbReference>
<dbReference type="PRINTS" id="PR01210">
    <property type="entry name" value="GGTRANSPTASE"/>
</dbReference>
<evidence type="ECO:0000256" key="4">
    <source>
        <dbReference type="ARBA" id="ARBA00023145"/>
    </source>
</evidence>
<dbReference type="EMBL" id="JAAIJQ010000068">
    <property type="protein sequence ID" value="NEV63951.1"/>
    <property type="molecule type" value="Genomic_DNA"/>
</dbReference>
<evidence type="ECO:0000313" key="5">
    <source>
        <dbReference type="EMBL" id="NEV63951.1"/>
    </source>
</evidence>
<keyword evidence="2 5" id="KW-0808">Transferase</keyword>
<evidence type="ECO:0000256" key="3">
    <source>
        <dbReference type="ARBA" id="ARBA00022801"/>
    </source>
</evidence>
<evidence type="ECO:0000313" key="6">
    <source>
        <dbReference type="Proteomes" id="UP000483379"/>
    </source>
</evidence>
<dbReference type="InterPro" id="IPR043137">
    <property type="entry name" value="GGT_ssub_C"/>
</dbReference>
<protein>
    <submittedName>
        <fullName evidence="5">Gamma-glutamyltransferase</fullName>
    </submittedName>
</protein>
<dbReference type="Pfam" id="PF01019">
    <property type="entry name" value="G_glu_transpept"/>
    <property type="match status" value="1"/>
</dbReference>
<dbReference type="InterPro" id="IPR029055">
    <property type="entry name" value="Ntn_hydrolases_N"/>
</dbReference>
<dbReference type="InterPro" id="IPR051792">
    <property type="entry name" value="GGT_bact"/>
</dbReference>
<organism evidence="5 6">
    <name type="scientific">Thiorhodococcus minor</name>
    <dbReference type="NCBI Taxonomy" id="57489"/>
    <lineage>
        <taxon>Bacteria</taxon>
        <taxon>Pseudomonadati</taxon>
        <taxon>Pseudomonadota</taxon>
        <taxon>Gammaproteobacteria</taxon>
        <taxon>Chromatiales</taxon>
        <taxon>Chromatiaceae</taxon>
        <taxon>Thiorhodococcus</taxon>
    </lineage>
</organism>
<dbReference type="PANTHER" id="PTHR43199:SF1">
    <property type="entry name" value="GLUTATHIONE HYDROLASE PROENZYME"/>
    <property type="match status" value="1"/>
</dbReference>